<keyword evidence="1" id="KW-1133">Transmembrane helix</keyword>
<proteinExistence type="predicted"/>
<keyword evidence="1" id="KW-0812">Transmembrane</keyword>
<organism evidence="2 3">
    <name type="scientific">Plectus sambesii</name>
    <dbReference type="NCBI Taxonomy" id="2011161"/>
    <lineage>
        <taxon>Eukaryota</taxon>
        <taxon>Metazoa</taxon>
        <taxon>Ecdysozoa</taxon>
        <taxon>Nematoda</taxon>
        <taxon>Chromadorea</taxon>
        <taxon>Plectida</taxon>
        <taxon>Plectina</taxon>
        <taxon>Plectoidea</taxon>
        <taxon>Plectidae</taxon>
        <taxon>Plectus</taxon>
    </lineage>
</organism>
<evidence type="ECO:0000313" key="3">
    <source>
        <dbReference type="WBParaSite" id="PSAMB.scaffold969size37862.g10060.t1"/>
    </source>
</evidence>
<evidence type="ECO:0000256" key="1">
    <source>
        <dbReference type="SAM" id="Phobius"/>
    </source>
</evidence>
<protein>
    <submittedName>
        <fullName evidence="3">Uncharacterized protein</fullName>
    </submittedName>
</protein>
<accession>A0A914XSD3</accession>
<dbReference type="WBParaSite" id="PSAMB.scaffold969size37862.g10060.t1">
    <property type="protein sequence ID" value="PSAMB.scaffold969size37862.g10060.t1"/>
    <property type="gene ID" value="PSAMB.scaffold969size37862.g10060"/>
</dbReference>
<dbReference type="Proteomes" id="UP000887566">
    <property type="component" value="Unplaced"/>
</dbReference>
<evidence type="ECO:0000313" key="2">
    <source>
        <dbReference type="Proteomes" id="UP000887566"/>
    </source>
</evidence>
<keyword evidence="1" id="KW-0472">Membrane</keyword>
<sequence>MAAVAAAVAAASASAATVENRGRSGGFAAASPTLARWRRLLSLSLNSALSSSTLDSLSSVVSISLSGLNFAALAGNSPYRKLRVDCTDGFTFGQSTKRANLDYGSASFVVVVVVLLIAVFHYSRA</sequence>
<reference evidence="3" key="1">
    <citation type="submission" date="2022-11" db="UniProtKB">
        <authorList>
            <consortium name="WormBaseParasite"/>
        </authorList>
    </citation>
    <scope>IDENTIFICATION</scope>
</reference>
<feature type="transmembrane region" description="Helical" evidence="1">
    <location>
        <begin position="103"/>
        <end position="122"/>
    </location>
</feature>
<name>A0A914XSD3_9BILA</name>
<keyword evidence="2" id="KW-1185">Reference proteome</keyword>
<dbReference type="AlphaFoldDB" id="A0A914XSD3"/>